<gene>
    <name evidence="1" type="ORF">V6N11_008481</name>
</gene>
<name>A0ABR1ZYY4_9ROSI</name>
<accession>A0ABR1ZYY4</accession>
<organism evidence="1 2">
    <name type="scientific">Hibiscus sabdariffa</name>
    <name type="common">roselle</name>
    <dbReference type="NCBI Taxonomy" id="183260"/>
    <lineage>
        <taxon>Eukaryota</taxon>
        <taxon>Viridiplantae</taxon>
        <taxon>Streptophyta</taxon>
        <taxon>Embryophyta</taxon>
        <taxon>Tracheophyta</taxon>
        <taxon>Spermatophyta</taxon>
        <taxon>Magnoliopsida</taxon>
        <taxon>eudicotyledons</taxon>
        <taxon>Gunneridae</taxon>
        <taxon>Pentapetalae</taxon>
        <taxon>rosids</taxon>
        <taxon>malvids</taxon>
        <taxon>Malvales</taxon>
        <taxon>Malvaceae</taxon>
        <taxon>Malvoideae</taxon>
        <taxon>Hibiscus</taxon>
    </lineage>
</organism>
<proteinExistence type="predicted"/>
<evidence type="ECO:0000313" key="2">
    <source>
        <dbReference type="Proteomes" id="UP001396334"/>
    </source>
</evidence>
<evidence type="ECO:0000313" key="1">
    <source>
        <dbReference type="EMBL" id="KAK8485618.1"/>
    </source>
</evidence>
<sequence>MEETLTDSLDALVNEFKLKANGMWRMLVSGKGELRAISSRLVHSGPGFAKFEDVIVALKIFTEVGCFSYETTLWLA</sequence>
<comment type="caution">
    <text evidence="1">The sequence shown here is derived from an EMBL/GenBank/DDBJ whole genome shotgun (WGS) entry which is preliminary data.</text>
</comment>
<dbReference type="Proteomes" id="UP001396334">
    <property type="component" value="Unassembled WGS sequence"/>
</dbReference>
<protein>
    <submittedName>
        <fullName evidence="1">Uncharacterized protein</fullName>
    </submittedName>
</protein>
<keyword evidence="2" id="KW-1185">Reference proteome</keyword>
<reference evidence="1 2" key="1">
    <citation type="journal article" date="2024" name="G3 (Bethesda)">
        <title>Genome assembly of Hibiscus sabdariffa L. provides insights into metabolisms of medicinal natural products.</title>
        <authorList>
            <person name="Kim T."/>
        </authorList>
    </citation>
    <scope>NUCLEOTIDE SEQUENCE [LARGE SCALE GENOMIC DNA]</scope>
    <source>
        <strain evidence="1">TK-2024</strain>
        <tissue evidence="1">Old leaves</tissue>
    </source>
</reference>
<dbReference type="EMBL" id="JBBPBN010000490">
    <property type="protein sequence ID" value="KAK8485618.1"/>
    <property type="molecule type" value="Genomic_DNA"/>
</dbReference>